<dbReference type="EMBL" id="RCOR01000008">
    <property type="protein sequence ID" value="RSN70437.1"/>
    <property type="molecule type" value="Genomic_DNA"/>
</dbReference>
<proteinExistence type="predicted"/>
<evidence type="ECO:0000313" key="1">
    <source>
        <dbReference type="EMBL" id="RSN70437.1"/>
    </source>
</evidence>
<reference evidence="1 2" key="1">
    <citation type="submission" date="2018-10" db="EMBL/GenBank/DDBJ databases">
        <title>Co-occurring genomic capacity for anaerobic methane metabolism and dissimilatory sulfite reduction discovered in the Korarchaeota.</title>
        <authorList>
            <person name="Mckay L.J."/>
            <person name="Dlakic M."/>
            <person name="Fields M.W."/>
            <person name="Delmont T.O."/>
            <person name="Eren A.M."/>
            <person name="Jay Z.J."/>
            <person name="Klingelsmith K.B."/>
            <person name="Rusch D.B."/>
            <person name="Inskeep W.P."/>
        </authorList>
    </citation>
    <scope>NUCLEOTIDE SEQUENCE [LARGE SCALE GENOMIC DNA]</scope>
    <source>
        <strain evidence="1 2">WS</strain>
    </source>
</reference>
<comment type="caution">
    <text evidence="1">The sequence shown here is derived from an EMBL/GenBank/DDBJ whole genome shotgun (WGS) entry which is preliminary data.</text>
</comment>
<name>A0A3R9RJI9_9CREN</name>
<dbReference type="Proteomes" id="UP000278149">
    <property type="component" value="Unassembled WGS sequence"/>
</dbReference>
<organism evidence="1 2">
    <name type="scientific">Candidatus Korarchaeum cryptofilum</name>
    <dbReference type="NCBI Taxonomy" id="498846"/>
    <lineage>
        <taxon>Archaea</taxon>
        <taxon>Thermoproteota</taxon>
        <taxon>Candidatus Korarchaeia</taxon>
        <taxon>Candidatus Korarchaeales</taxon>
        <taxon>Candidatus Korarchaeaceae</taxon>
        <taxon>Candidatus Korarchaeum</taxon>
    </lineage>
</organism>
<accession>A0A3R9RJI9</accession>
<evidence type="ECO:0008006" key="3">
    <source>
        <dbReference type="Google" id="ProtNLM"/>
    </source>
</evidence>
<gene>
    <name evidence="1" type="ORF">D9Q81_01210</name>
</gene>
<sequence length="87" mass="10053">MISARVVRYIVENLPGRDDDEKVENMVEKGIVHKDRKDEQKELLTTMRLARNYLSHRVDLFPEPQDALLLLAGAFKLAELQICTEKS</sequence>
<dbReference type="AlphaFoldDB" id="A0A3R9RJI9"/>
<evidence type="ECO:0000313" key="2">
    <source>
        <dbReference type="Proteomes" id="UP000278149"/>
    </source>
</evidence>
<protein>
    <recommendedName>
        <fullName evidence="3">DUF4145 domain-containing protein</fullName>
    </recommendedName>
</protein>